<name>A0A086KAG7_TOXGO</name>
<dbReference type="Proteomes" id="UP000028838">
    <property type="component" value="Unassembled WGS sequence"/>
</dbReference>
<evidence type="ECO:0000313" key="1">
    <source>
        <dbReference type="EMBL" id="KFG41385.1"/>
    </source>
</evidence>
<comment type="caution">
    <text evidence="1">The sequence shown here is derived from an EMBL/GenBank/DDBJ whole genome shotgun (WGS) entry which is preliminary data.</text>
</comment>
<gene>
    <name evidence="1" type="ORF">TGFOU_405530</name>
</gene>
<dbReference type="EMBL" id="AEYH02002253">
    <property type="protein sequence ID" value="KFG41385.1"/>
    <property type="molecule type" value="Genomic_DNA"/>
</dbReference>
<dbReference type="AlphaFoldDB" id="A0A086KAG7"/>
<accession>A0A086KAG7</accession>
<reference evidence="1 2" key="1">
    <citation type="submission" date="2014-07" db="EMBL/GenBank/DDBJ databases">
        <authorList>
            <person name="Sibley D."/>
            <person name="Venepally P."/>
            <person name="Karamycheva S."/>
            <person name="Hadjithomas M."/>
            <person name="Khan A."/>
            <person name="Brunk B."/>
            <person name="Roos D."/>
            <person name="Caler E."/>
            <person name="Lorenzi H."/>
        </authorList>
    </citation>
    <scope>NUCLEOTIDE SEQUENCE [LARGE SCALE GENOMIC DNA]</scope>
    <source>
        <strain evidence="1 2">FOU</strain>
    </source>
</reference>
<evidence type="ECO:0000313" key="2">
    <source>
        <dbReference type="Proteomes" id="UP000028838"/>
    </source>
</evidence>
<sequence>MRIFQVVFWQRANSICLVQNKHDVPVLIGESGVRCNLRQTSFHRVSHLKCCCTHRVTSMTPILKHANPQPGLPGVLSLVSSTYQLSTMKTTLENADDVVV</sequence>
<dbReference type="VEuPathDB" id="ToxoDB:TGFOU_405530"/>
<proteinExistence type="predicted"/>
<protein>
    <submittedName>
        <fullName evidence="1">Uncharacterized protein</fullName>
    </submittedName>
</protein>
<organism evidence="1 2">
    <name type="scientific">Toxoplasma gondii FOU</name>
    <dbReference type="NCBI Taxonomy" id="943167"/>
    <lineage>
        <taxon>Eukaryota</taxon>
        <taxon>Sar</taxon>
        <taxon>Alveolata</taxon>
        <taxon>Apicomplexa</taxon>
        <taxon>Conoidasida</taxon>
        <taxon>Coccidia</taxon>
        <taxon>Eucoccidiorida</taxon>
        <taxon>Eimeriorina</taxon>
        <taxon>Sarcocystidae</taxon>
        <taxon>Toxoplasma</taxon>
    </lineage>
</organism>